<dbReference type="Pfam" id="PF12804">
    <property type="entry name" value="NTP_transf_3"/>
    <property type="match status" value="1"/>
</dbReference>
<dbReference type="InterPro" id="IPR029044">
    <property type="entry name" value="Nucleotide-diphossugar_trans"/>
</dbReference>
<name>A0A6J6AES5_9ZZZZ</name>
<dbReference type="GO" id="GO:0016779">
    <property type="term" value="F:nucleotidyltransferase activity"/>
    <property type="evidence" value="ECO:0007669"/>
    <property type="project" value="UniProtKB-ARBA"/>
</dbReference>
<dbReference type="CDD" id="cd04182">
    <property type="entry name" value="GT_2_like_f"/>
    <property type="match status" value="1"/>
</dbReference>
<proteinExistence type="predicted"/>
<dbReference type="Gene3D" id="3.90.550.10">
    <property type="entry name" value="Spore Coat Polysaccharide Biosynthesis Protein SpsA, Chain A"/>
    <property type="match status" value="1"/>
</dbReference>
<organism evidence="2">
    <name type="scientific">freshwater metagenome</name>
    <dbReference type="NCBI Taxonomy" id="449393"/>
    <lineage>
        <taxon>unclassified sequences</taxon>
        <taxon>metagenomes</taxon>
        <taxon>ecological metagenomes</taxon>
    </lineage>
</organism>
<dbReference type="PANTHER" id="PTHR43777:SF1">
    <property type="entry name" value="MOLYBDENUM COFACTOR CYTIDYLYLTRANSFERASE"/>
    <property type="match status" value="1"/>
</dbReference>
<dbReference type="InterPro" id="IPR025877">
    <property type="entry name" value="MobA-like_NTP_Trfase"/>
</dbReference>
<feature type="domain" description="MobA-like NTP transferase" evidence="1">
    <location>
        <begin position="10"/>
        <end position="166"/>
    </location>
</feature>
<dbReference type="EMBL" id="CAETWZ010000003">
    <property type="protein sequence ID" value="CAB4367272.1"/>
    <property type="molecule type" value="Genomic_DNA"/>
</dbReference>
<evidence type="ECO:0000259" key="1">
    <source>
        <dbReference type="Pfam" id="PF12804"/>
    </source>
</evidence>
<dbReference type="PANTHER" id="PTHR43777">
    <property type="entry name" value="MOLYBDENUM COFACTOR CYTIDYLYLTRANSFERASE"/>
    <property type="match status" value="1"/>
</dbReference>
<dbReference type="SUPFAM" id="SSF53448">
    <property type="entry name" value="Nucleotide-diphospho-sugar transferases"/>
    <property type="match status" value="1"/>
</dbReference>
<gene>
    <name evidence="2" type="ORF">UFOPK4179_00053</name>
</gene>
<reference evidence="2" key="1">
    <citation type="submission" date="2020-05" db="EMBL/GenBank/DDBJ databases">
        <authorList>
            <person name="Chiriac C."/>
            <person name="Salcher M."/>
            <person name="Ghai R."/>
            <person name="Kavagutti S V."/>
        </authorList>
    </citation>
    <scope>NUCLEOTIDE SEQUENCE</scope>
</reference>
<protein>
    <submittedName>
        <fullName evidence="2">Unannotated protein</fullName>
    </submittedName>
</protein>
<dbReference type="AlphaFoldDB" id="A0A6J6AES5"/>
<accession>A0A6J6AES5</accession>
<evidence type="ECO:0000313" key="2">
    <source>
        <dbReference type="EMBL" id="CAB4367272.1"/>
    </source>
</evidence>
<sequence length="192" mass="20592">MNAPHRKTLGVLLGAGAGTRFLGAEHKLLTAVDGDAIIAQSLLAMTTSGLDSYIAISGAVDISSFLNDVEEVHNPDWKTGQRSSVLVAMQYARTHGFDSIVVGLADQPFISSDNWRAVAASSSPIAIATFNGIRGNPVRLHSSTWDAFKNLDSEPDEGARSLIRMHPELVREVACEGNSADIDTTEDLDQWT</sequence>